<keyword evidence="2 8" id="KW-0812">Transmembrane</keyword>
<dbReference type="Gene3D" id="1.20.1560.10">
    <property type="entry name" value="ABC transporter type 1, transmembrane domain"/>
    <property type="match status" value="1"/>
</dbReference>
<dbReference type="Pfam" id="PF00664">
    <property type="entry name" value="ABC_membrane"/>
    <property type="match status" value="1"/>
</dbReference>
<protein>
    <submittedName>
        <fullName evidence="12">ABC transporter ATP-binding protein</fullName>
    </submittedName>
</protein>
<dbReference type="InterPro" id="IPR027417">
    <property type="entry name" value="P-loop_NTPase"/>
</dbReference>
<dbReference type="PROSITE" id="PS50052">
    <property type="entry name" value="GUANYLATE_KINASE_2"/>
    <property type="match status" value="1"/>
</dbReference>
<dbReference type="Pfam" id="PF00005">
    <property type="entry name" value="ABC_tran"/>
    <property type="match status" value="1"/>
</dbReference>
<dbReference type="PROSITE" id="PS50893">
    <property type="entry name" value="ABC_TRANSPORTER_2"/>
    <property type="match status" value="1"/>
</dbReference>
<proteinExistence type="predicted"/>
<keyword evidence="4 12" id="KW-0067">ATP-binding</keyword>
<evidence type="ECO:0000256" key="3">
    <source>
        <dbReference type="ARBA" id="ARBA00022741"/>
    </source>
</evidence>
<evidence type="ECO:0000256" key="2">
    <source>
        <dbReference type="ARBA" id="ARBA00022692"/>
    </source>
</evidence>
<comment type="subcellular location">
    <subcellularLocation>
        <location evidence="1">Cell membrane</location>
        <topology evidence="1">Multi-pass membrane protein</topology>
    </subcellularLocation>
</comment>
<keyword evidence="6 8" id="KW-0472">Membrane</keyword>
<dbReference type="InterPro" id="IPR011527">
    <property type="entry name" value="ABC1_TM_dom"/>
</dbReference>
<dbReference type="PROSITE" id="PS50929">
    <property type="entry name" value="ABC_TM1F"/>
    <property type="match status" value="1"/>
</dbReference>
<accession>A0ABT5WUX5</accession>
<feature type="domain" description="ABC transmembrane type-1" evidence="11">
    <location>
        <begin position="59"/>
        <end position="347"/>
    </location>
</feature>
<dbReference type="SMART" id="SM00382">
    <property type="entry name" value="AAA"/>
    <property type="match status" value="1"/>
</dbReference>
<feature type="transmembrane region" description="Helical" evidence="8">
    <location>
        <begin position="56"/>
        <end position="78"/>
    </location>
</feature>
<dbReference type="RefSeq" id="WP_275229765.1">
    <property type="nucleotide sequence ID" value="NZ_JARESE010000062.1"/>
</dbReference>
<dbReference type="InterPro" id="IPR003439">
    <property type="entry name" value="ABC_transporter-like_ATP-bd"/>
</dbReference>
<dbReference type="PROSITE" id="PS00211">
    <property type="entry name" value="ABC_TRANSPORTER_1"/>
    <property type="match status" value="1"/>
</dbReference>
<name>A0ABT5WUX5_9SPHN</name>
<organism evidence="12 13">
    <name type="scientific">Novosphingobium album</name>
    <name type="common">ex Liu et al. 2023</name>
    <dbReference type="NCBI Taxonomy" id="3031130"/>
    <lineage>
        <taxon>Bacteria</taxon>
        <taxon>Pseudomonadati</taxon>
        <taxon>Pseudomonadota</taxon>
        <taxon>Alphaproteobacteria</taxon>
        <taxon>Sphingomonadales</taxon>
        <taxon>Sphingomonadaceae</taxon>
        <taxon>Novosphingobium</taxon>
    </lineage>
</organism>
<dbReference type="CDD" id="cd03254">
    <property type="entry name" value="ABCC_Glucan_exporter_like"/>
    <property type="match status" value="1"/>
</dbReference>
<comment type="caution">
    <text evidence="12">The sequence shown here is derived from an EMBL/GenBank/DDBJ whole genome shotgun (WGS) entry which is preliminary data.</text>
</comment>
<evidence type="ECO:0000313" key="13">
    <source>
        <dbReference type="Proteomes" id="UP001216253"/>
    </source>
</evidence>
<keyword evidence="3" id="KW-0547">Nucleotide-binding</keyword>
<sequence>MTGADLSRSQGPAPVTGPRMPAPGGRGGPMPIAVGKARDAGATLRRLGGMFGAARLRLWLALLCTVASVTLSSLGPWLLGHATDLVVQAVGASRAIDFGALGRILLVIGALQAAAALLNGQQAWLINGLVQTLSREMRRQAEVKLGRLPLPWFDRQPHGEVLSRVTNDIDNVTQGLQQLLSQLLMSLLHLIGAVAMMLILSPLLTLAAALSLGLSFGLARLLASRSQPHFIAQWRWTGVLNGEVEENYTGHSLMKVFGHQRRAREEFEKSNRALSDNALRAQFLSGVIQPAIMAVGNLAYIAVVIGGGLRVVSGSMTIGALQSFIQYVRQLNQPMSQISGMAAIVQSAAASAERVFELLDAPELSPEPSPGADVAEPRGHIAFEHVRFRYDHARPLFEDVSLEALPGQTIAIVGPTGAGKTTLVNLLMRFYEIDGGTIRFDGIDTRAMSREGLRRHFGMVLQDAWLFGGSVRDNIAYGKADATEAEIMAAARACHVDDFVRALPQGYDTVLDENGSGLSLGQRQLLTIARAFIARPVVLILDEATSSVDTRTEVLVQRAMALLRTGRTSFVIAHRLSTIRDADLIVYMENGNVVEQGTHDELIARRGHYWRLDQAQLPGEA</sequence>
<keyword evidence="13" id="KW-1185">Reference proteome</keyword>
<dbReference type="InterPro" id="IPR036640">
    <property type="entry name" value="ABC1_TM_sf"/>
</dbReference>
<keyword evidence="5 8" id="KW-1133">Transmembrane helix</keyword>
<evidence type="ECO:0000313" key="12">
    <source>
        <dbReference type="EMBL" id="MDE8653681.1"/>
    </source>
</evidence>
<dbReference type="CDD" id="cd18547">
    <property type="entry name" value="ABC_6TM_Tm288_like"/>
    <property type="match status" value="1"/>
</dbReference>
<evidence type="ECO:0000256" key="4">
    <source>
        <dbReference type="ARBA" id="ARBA00022840"/>
    </source>
</evidence>
<dbReference type="InterPro" id="IPR003593">
    <property type="entry name" value="AAA+_ATPase"/>
</dbReference>
<feature type="region of interest" description="Disordered" evidence="7">
    <location>
        <begin position="1"/>
        <end position="32"/>
    </location>
</feature>
<dbReference type="PANTHER" id="PTHR43394:SF1">
    <property type="entry name" value="ATP-BINDING CASSETTE SUB-FAMILY B MEMBER 10, MITOCHONDRIAL"/>
    <property type="match status" value="1"/>
</dbReference>
<feature type="domain" description="Guanylate kinase-like" evidence="9">
    <location>
        <begin position="407"/>
        <end position="595"/>
    </location>
</feature>
<evidence type="ECO:0000256" key="1">
    <source>
        <dbReference type="ARBA" id="ARBA00004651"/>
    </source>
</evidence>
<evidence type="ECO:0000256" key="7">
    <source>
        <dbReference type="SAM" id="MobiDB-lite"/>
    </source>
</evidence>
<dbReference type="SUPFAM" id="SSF52540">
    <property type="entry name" value="P-loop containing nucleoside triphosphate hydrolases"/>
    <property type="match status" value="1"/>
</dbReference>
<gene>
    <name evidence="12" type="ORF">PYV00_18445</name>
</gene>
<dbReference type="InterPro" id="IPR008144">
    <property type="entry name" value="Guanylate_kin-like_dom"/>
</dbReference>
<evidence type="ECO:0000256" key="8">
    <source>
        <dbReference type="SAM" id="Phobius"/>
    </source>
</evidence>
<dbReference type="EMBL" id="JARESE010000062">
    <property type="protein sequence ID" value="MDE8653681.1"/>
    <property type="molecule type" value="Genomic_DNA"/>
</dbReference>
<dbReference type="Gene3D" id="3.40.50.300">
    <property type="entry name" value="P-loop containing nucleotide triphosphate hydrolases"/>
    <property type="match status" value="1"/>
</dbReference>
<dbReference type="Proteomes" id="UP001216253">
    <property type="component" value="Unassembled WGS sequence"/>
</dbReference>
<evidence type="ECO:0000256" key="6">
    <source>
        <dbReference type="ARBA" id="ARBA00023136"/>
    </source>
</evidence>
<feature type="transmembrane region" description="Helical" evidence="8">
    <location>
        <begin position="98"/>
        <end position="118"/>
    </location>
</feature>
<dbReference type="PANTHER" id="PTHR43394">
    <property type="entry name" value="ATP-DEPENDENT PERMEASE MDL1, MITOCHONDRIAL"/>
    <property type="match status" value="1"/>
</dbReference>
<dbReference type="SUPFAM" id="SSF90123">
    <property type="entry name" value="ABC transporter transmembrane region"/>
    <property type="match status" value="1"/>
</dbReference>
<evidence type="ECO:0000259" key="10">
    <source>
        <dbReference type="PROSITE" id="PS50893"/>
    </source>
</evidence>
<feature type="domain" description="ABC transporter" evidence="10">
    <location>
        <begin position="381"/>
        <end position="615"/>
    </location>
</feature>
<evidence type="ECO:0000259" key="11">
    <source>
        <dbReference type="PROSITE" id="PS50929"/>
    </source>
</evidence>
<dbReference type="GO" id="GO:0005524">
    <property type="term" value="F:ATP binding"/>
    <property type="evidence" value="ECO:0007669"/>
    <property type="project" value="UniProtKB-KW"/>
</dbReference>
<reference evidence="12 13" key="1">
    <citation type="submission" date="2023-03" db="EMBL/GenBank/DDBJ databases">
        <title>NovoSphingobium album sp. nov. isolated from polycyclic aromatic hydrocarbons- and heavy-metal polluted soil.</title>
        <authorList>
            <person name="Liu Z."/>
            <person name="Wang K."/>
        </authorList>
    </citation>
    <scope>NUCLEOTIDE SEQUENCE [LARGE SCALE GENOMIC DNA]</scope>
    <source>
        <strain evidence="12 13">H3SJ31-1</strain>
    </source>
</reference>
<evidence type="ECO:0000259" key="9">
    <source>
        <dbReference type="PROSITE" id="PS50052"/>
    </source>
</evidence>
<feature type="transmembrane region" description="Helical" evidence="8">
    <location>
        <begin position="183"/>
        <end position="200"/>
    </location>
</feature>
<dbReference type="InterPro" id="IPR017871">
    <property type="entry name" value="ABC_transporter-like_CS"/>
</dbReference>
<dbReference type="InterPro" id="IPR039421">
    <property type="entry name" value="Type_1_exporter"/>
</dbReference>
<evidence type="ECO:0000256" key="5">
    <source>
        <dbReference type="ARBA" id="ARBA00022989"/>
    </source>
</evidence>